<dbReference type="EMBL" id="JANPWB010000001">
    <property type="protein sequence ID" value="KAJ1214613.1"/>
    <property type="molecule type" value="Genomic_DNA"/>
</dbReference>
<reference evidence="2" key="1">
    <citation type="journal article" date="2022" name="bioRxiv">
        <title>Sequencing and chromosome-scale assembly of the giantPleurodeles waltlgenome.</title>
        <authorList>
            <person name="Brown T."/>
            <person name="Elewa A."/>
            <person name="Iarovenko S."/>
            <person name="Subramanian E."/>
            <person name="Araus A.J."/>
            <person name="Petzold A."/>
            <person name="Susuki M."/>
            <person name="Suzuki K.-i.T."/>
            <person name="Hayashi T."/>
            <person name="Toyoda A."/>
            <person name="Oliveira C."/>
            <person name="Osipova E."/>
            <person name="Leigh N.D."/>
            <person name="Simon A."/>
            <person name="Yun M.H."/>
        </authorList>
    </citation>
    <scope>NUCLEOTIDE SEQUENCE</scope>
    <source>
        <strain evidence="2">20211129_DDA</strain>
        <tissue evidence="2">Liver</tissue>
    </source>
</reference>
<evidence type="ECO:0000313" key="3">
    <source>
        <dbReference type="Proteomes" id="UP001066276"/>
    </source>
</evidence>
<proteinExistence type="predicted"/>
<feature type="region of interest" description="Disordered" evidence="1">
    <location>
        <begin position="66"/>
        <end position="85"/>
    </location>
</feature>
<organism evidence="2 3">
    <name type="scientific">Pleurodeles waltl</name>
    <name type="common">Iberian ribbed newt</name>
    <dbReference type="NCBI Taxonomy" id="8319"/>
    <lineage>
        <taxon>Eukaryota</taxon>
        <taxon>Metazoa</taxon>
        <taxon>Chordata</taxon>
        <taxon>Craniata</taxon>
        <taxon>Vertebrata</taxon>
        <taxon>Euteleostomi</taxon>
        <taxon>Amphibia</taxon>
        <taxon>Batrachia</taxon>
        <taxon>Caudata</taxon>
        <taxon>Salamandroidea</taxon>
        <taxon>Salamandridae</taxon>
        <taxon>Pleurodelinae</taxon>
        <taxon>Pleurodeles</taxon>
    </lineage>
</organism>
<dbReference type="Proteomes" id="UP001066276">
    <property type="component" value="Chromosome 1_1"/>
</dbReference>
<gene>
    <name evidence="2" type="ORF">NDU88_002231</name>
</gene>
<dbReference type="AlphaFoldDB" id="A0AAV7WQ26"/>
<name>A0AAV7WQ26_PLEWA</name>
<keyword evidence="3" id="KW-1185">Reference proteome</keyword>
<comment type="caution">
    <text evidence="2">The sequence shown here is derived from an EMBL/GenBank/DDBJ whole genome shotgun (WGS) entry which is preliminary data.</text>
</comment>
<evidence type="ECO:0000313" key="2">
    <source>
        <dbReference type="EMBL" id="KAJ1214613.1"/>
    </source>
</evidence>
<sequence>MRRKISPSTSSEENPRFLVVTGGMKLTTLPPFPWNWIVAEKHRPLVTLQATSDHSPVPWKLFSCPSEPTNKPDSFEKPPRAQSKPVRIVHSQEVYKGRLHIPAETSLAARDRCTPSAAMFLNEKKKRELCETD</sequence>
<evidence type="ECO:0000256" key="1">
    <source>
        <dbReference type="SAM" id="MobiDB-lite"/>
    </source>
</evidence>
<protein>
    <submittedName>
        <fullName evidence="2">Uncharacterized protein</fullName>
    </submittedName>
</protein>
<accession>A0AAV7WQ26</accession>